<comment type="caution">
    <text evidence="1">The sequence shown here is derived from an EMBL/GenBank/DDBJ whole genome shotgun (WGS) entry which is preliminary data.</text>
</comment>
<proteinExistence type="predicted"/>
<evidence type="ECO:0000313" key="2">
    <source>
        <dbReference type="Proteomes" id="UP001162164"/>
    </source>
</evidence>
<reference evidence="1" key="1">
    <citation type="journal article" date="2023" name="Insect Mol. Biol.">
        <title>Genome sequencing provides insights into the evolution of gene families encoding plant cell wall-degrading enzymes in longhorned beetles.</title>
        <authorList>
            <person name="Shin N.R."/>
            <person name="Okamura Y."/>
            <person name="Kirsch R."/>
            <person name="Pauchet Y."/>
        </authorList>
    </citation>
    <scope>NUCLEOTIDE SEQUENCE</scope>
    <source>
        <strain evidence="1">MMC_N1</strain>
    </source>
</reference>
<sequence>MELGFIVSDSSSDGPEICFREPNSKDDAICVFCNGKFFEDIRGELWVQGIMCEMWAHCDCADCEKHDYVLRKNYQKCTRPVERVRSIHMDGKRITSNAKHKM</sequence>
<dbReference type="Proteomes" id="UP001162164">
    <property type="component" value="Unassembled WGS sequence"/>
</dbReference>
<keyword evidence="2" id="KW-1185">Reference proteome</keyword>
<accession>A0ABQ9JAI6</accession>
<protein>
    <submittedName>
        <fullName evidence="1">Uncharacterized protein</fullName>
    </submittedName>
</protein>
<gene>
    <name evidence="1" type="ORF">NQ317_014918</name>
</gene>
<organism evidence="1 2">
    <name type="scientific">Molorchus minor</name>
    <dbReference type="NCBI Taxonomy" id="1323400"/>
    <lineage>
        <taxon>Eukaryota</taxon>
        <taxon>Metazoa</taxon>
        <taxon>Ecdysozoa</taxon>
        <taxon>Arthropoda</taxon>
        <taxon>Hexapoda</taxon>
        <taxon>Insecta</taxon>
        <taxon>Pterygota</taxon>
        <taxon>Neoptera</taxon>
        <taxon>Endopterygota</taxon>
        <taxon>Coleoptera</taxon>
        <taxon>Polyphaga</taxon>
        <taxon>Cucujiformia</taxon>
        <taxon>Chrysomeloidea</taxon>
        <taxon>Cerambycidae</taxon>
        <taxon>Lamiinae</taxon>
        <taxon>Monochamini</taxon>
        <taxon>Molorchus</taxon>
    </lineage>
</organism>
<name>A0ABQ9JAI6_9CUCU</name>
<evidence type="ECO:0000313" key="1">
    <source>
        <dbReference type="EMBL" id="KAJ8975196.1"/>
    </source>
</evidence>
<dbReference type="EMBL" id="JAPWTJ010000860">
    <property type="protein sequence ID" value="KAJ8975196.1"/>
    <property type="molecule type" value="Genomic_DNA"/>
</dbReference>